<dbReference type="GO" id="GO:0051536">
    <property type="term" value="F:iron-sulfur cluster binding"/>
    <property type="evidence" value="ECO:0007669"/>
    <property type="project" value="InterPro"/>
</dbReference>
<evidence type="ECO:0000256" key="1">
    <source>
        <dbReference type="ARBA" id="ARBA00049958"/>
    </source>
</evidence>
<dbReference type="Pfam" id="PF01106">
    <property type="entry name" value="NifU"/>
    <property type="match status" value="1"/>
</dbReference>
<gene>
    <name evidence="4" type="ORF">GCM10010251_88700</name>
</gene>
<evidence type="ECO:0000313" key="5">
    <source>
        <dbReference type="Proteomes" id="UP000658320"/>
    </source>
</evidence>
<accession>A0A918FN72</accession>
<dbReference type="Gene3D" id="3.30.300.130">
    <property type="entry name" value="Fe-S cluster assembly (FSCA)"/>
    <property type="match status" value="1"/>
</dbReference>
<comment type="caution">
    <text evidence="4">The sequence shown here is derived from an EMBL/GenBank/DDBJ whole genome shotgun (WGS) entry which is preliminary data.</text>
</comment>
<feature type="region of interest" description="Disordered" evidence="2">
    <location>
        <begin position="1"/>
        <end position="22"/>
    </location>
</feature>
<dbReference type="RefSeq" id="WP_189943711.1">
    <property type="nucleotide sequence ID" value="NZ_BMSX01000035.1"/>
</dbReference>
<dbReference type="Proteomes" id="UP000658320">
    <property type="component" value="Unassembled WGS sequence"/>
</dbReference>
<dbReference type="InterPro" id="IPR001075">
    <property type="entry name" value="NIF_FeS_clus_asmbl_NifU_C"/>
</dbReference>
<organism evidence="4 5">
    <name type="scientific">Streptomyces aurantiogriseus</name>
    <dbReference type="NCBI Taxonomy" id="66870"/>
    <lineage>
        <taxon>Bacteria</taxon>
        <taxon>Bacillati</taxon>
        <taxon>Actinomycetota</taxon>
        <taxon>Actinomycetes</taxon>
        <taxon>Kitasatosporales</taxon>
        <taxon>Streptomycetaceae</taxon>
        <taxon>Streptomyces</taxon>
    </lineage>
</organism>
<name>A0A918FN72_9ACTN</name>
<dbReference type="GO" id="GO:0016226">
    <property type="term" value="P:iron-sulfur cluster assembly"/>
    <property type="evidence" value="ECO:0007669"/>
    <property type="project" value="InterPro"/>
</dbReference>
<evidence type="ECO:0000256" key="2">
    <source>
        <dbReference type="SAM" id="MobiDB-lite"/>
    </source>
</evidence>
<dbReference type="SUPFAM" id="SSF117916">
    <property type="entry name" value="Fe-S cluster assembly (FSCA) domain-like"/>
    <property type="match status" value="1"/>
</dbReference>
<proteinExistence type="predicted"/>
<reference evidence="4" key="1">
    <citation type="journal article" date="2014" name="Int. J. Syst. Evol. Microbiol.">
        <title>Complete genome sequence of Corynebacterium casei LMG S-19264T (=DSM 44701T), isolated from a smear-ripened cheese.</title>
        <authorList>
            <consortium name="US DOE Joint Genome Institute (JGI-PGF)"/>
            <person name="Walter F."/>
            <person name="Albersmeier A."/>
            <person name="Kalinowski J."/>
            <person name="Ruckert C."/>
        </authorList>
    </citation>
    <scope>NUCLEOTIDE SEQUENCE</scope>
    <source>
        <strain evidence="4">JCM 4346</strain>
    </source>
</reference>
<dbReference type="GO" id="GO:0005506">
    <property type="term" value="F:iron ion binding"/>
    <property type="evidence" value="ECO:0007669"/>
    <property type="project" value="InterPro"/>
</dbReference>
<feature type="domain" description="NIF system FeS cluster assembly NifU C-terminal" evidence="3">
    <location>
        <begin position="109"/>
        <end position="173"/>
    </location>
</feature>
<comment type="function">
    <text evidence="1">May be involved in the formation or repair of [Fe-S] clusters present in iron-sulfur proteins.</text>
</comment>
<keyword evidence="5" id="KW-1185">Reference proteome</keyword>
<protein>
    <recommendedName>
        <fullName evidence="3">NIF system FeS cluster assembly NifU C-terminal domain-containing protein</fullName>
    </recommendedName>
</protein>
<evidence type="ECO:0000259" key="3">
    <source>
        <dbReference type="Pfam" id="PF01106"/>
    </source>
</evidence>
<dbReference type="AlphaFoldDB" id="A0A918FN72"/>
<reference evidence="4" key="2">
    <citation type="submission" date="2020-09" db="EMBL/GenBank/DDBJ databases">
        <authorList>
            <person name="Sun Q."/>
            <person name="Ohkuma M."/>
        </authorList>
    </citation>
    <scope>NUCLEOTIDE SEQUENCE</scope>
    <source>
        <strain evidence="4">JCM 4346</strain>
    </source>
</reference>
<dbReference type="InterPro" id="IPR034904">
    <property type="entry name" value="FSCA_dom_sf"/>
</dbReference>
<evidence type="ECO:0000313" key="4">
    <source>
        <dbReference type="EMBL" id="GGR58139.1"/>
    </source>
</evidence>
<sequence length="202" mass="21039">MAEPGAAAVVEPRDAAGPASRLDDGEVAARVARIDELLEKVQIAPGPMAQTALDTVRALTEVYGEALARVLDQADAALAGRLAEDELVGHLMVLHDLHPEPPERRAARAVERLRPAVRERGGDVTLDGVEGPVARVRLRTAGCGSGCGSGSSGVEEAVREAVLAAAPELTTVETVPETESRPAAFVPVDSLLRRPARPQGAT</sequence>
<dbReference type="EMBL" id="BMSX01000035">
    <property type="protein sequence ID" value="GGR58139.1"/>
    <property type="molecule type" value="Genomic_DNA"/>
</dbReference>